<evidence type="ECO:0000313" key="3">
    <source>
        <dbReference type="Proteomes" id="UP000008864"/>
    </source>
</evidence>
<dbReference type="GeneID" id="71777506"/>
<dbReference type="VEuPathDB" id="FungiDB:TERG_12268"/>
<sequence length="122" mass="13470">MQTQPSDTHIDRGILQAHFVELAPVQEALEQNTGSKPSLLVLVGIMSEYPMQRDEAKDVQDAEALKGRHSVGRSRGRSKRSDALSYQFLNGLKNLEFIGAGTEPFGRSVNEARHDLLRSLGP</sequence>
<keyword evidence="3" id="KW-1185">Reference proteome</keyword>
<dbReference type="RefSeq" id="XP_047606569.1">
    <property type="nucleotide sequence ID" value="XM_047751250.1"/>
</dbReference>
<dbReference type="HOGENOM" id="CLU_2028376_0_0_1"/>
<dbReference type="AlphaFoldDB" id="A0A080WUY1"/>
<proteinExistence type="predicted"/>
<accession>A0A080WUY1</accession>
<evidence type="ECO:0000313" key="2">
    <source>
        <dbReference type="EMBL" id="KFL61923.1"/>
    </source>
</evidence>
<protein>
    <submittedName>
        <fullName evidence="2">Uncharacterized protein</fullName>
    </submittedName>
</protein>
<name>A0A080WUY1_TRIRC</name>
<dbReference type="Proteomes" id="UP000008864">
    <property type="component" value="Unassembled WGS sequence"/>
</dbReference>
<feature type="region of interest" description="Disordered" evidence="1">
    <location>
        <begin position="54"/>
        <end position="80"/>
    </location>
</feature>
<feature type="compositionally biased region" description="Basic residues" evidence="1">
    <location>
        <begin position="67"/>
        <end position="78"/>
    </location>
</feature>
<dbReference type="EMBL" id="GG700652">
    <property type="protein sequence ID" value="KFL61923.1"/>
    <property type="molecule type" value="Genomic_DNA"/>
</dbReference>
<dbReference type="InParanoid" id="A0A080WUY1"/>
<organism evidence="2 3">
    <name type="scientific">Trichophyton rubrum (strain ATCC MYA-4607 / CBS 118892)</name>
    <name type="common">Athlete's foot fungus</name>
    <dbReference type="NCBI Taxonomy" id="559305"/>
    <lineage>
        <taxon>Eukaryota</taxon>
        <taxon>Fungi</taxon>
        <taxon>Dikarya</taxon>
        <taxon>Ascomycota</taxon>
        <taxon>Pezizomycotina</taxon>
        <taxon>Eurotiomycetes</taxon>
        <taxon>Eurotiomycetidae</taxon>
        <taxon>Onygenales</taxon>
        <taxon>Arthrodermataceae</taxon>
        <taxon>Trichophyton</taxon>
    </lineage>
</organism>
<evidence type="ECO:0000256" key="1">
    <source>
        <dbReference type="SAM" id="MobiDB-lite"/>
    </source>
</evidence>
<reference evidence="3" key="1">
    <citation type="journal article" date="2012" name="MBio">
        <title>Comparative genome analysis of Trichophyton rubrum and related dermatophytes reveals candidate genes involved in infection.</title>
        <authorList>
            <person name="Martinez D.A."/>
            <person name="Oliver B.G."/>
            <person name="Graeser Y."/>
            <person name="Goldberg J.M."/>
            <person name="Li W."/>
            <person name="Martinez-Rossi N.M."/>
            <person name="Monod M."/>
            <person name="Shelest E."/>
            <person name="Barton R.C."/>
            <person name="Birch E."/>
            <person name="Brakhage A.A."/>
            <person name="Chen Z."/>
            <person name="Gurr S.J."/>
            <person name="Heiman D."/>
            <person name="Heitman J."/>
            <person name="Kosti I."/>
            <person name="Rossi A."/>
            <person name="Saif S."/>
            <person name="Samalova M."/>
            <person name="Saunders C.W."/>
            <person name="Shea T."/>
            <person name="Summerbell R.C."/>
            <person name="Xu J."/>
            <person name="Young S."/>
            <person name="Zeng Q."/>
            <person name="Birren B.W."/>
            <person name="Cuomo C.A."/>
            <person name="White T.C."/>
        </authorList>
    </citation>
    <scope>NUCLEOTIDE SEQUENCE [LARGE SCALE GENOMIC DNA]</scope>
    <source>
        <strain evidence="3">ATCC MYA-4607 / CBS 118892</strain>
    </source>
</reference>
<gene>
    <name evidence="2" type="ORF">TERG_12268</name>
</gene>
<feature type="compositionally biased region" description="Basic and acidic residues" evidence="1">
    <location>
        <begin position="54"/>
        <end position="66"/>
    </location>
</feature>